<dbReference type="SUPFAM" id="SSF56784">
    <property type="entry name" value="HAD-like"/>
    <property type="match status" value="1"/>
</dbReference>
<dbReference type="InterPro" id="IPR006379">
    <property type="entry name" value="HAD-SF_hydro_IIB"/>
</dbReference>
<dbReference type="STRING" id="1423801.FD50_GL001127"/>
<organism evidence="1 2">
    <name type="scientific">Liquorilactobacillus satsumensis DSM 16230 = JCM 12392</name>
    <dbReference type="NCBI Taxonomy" id="1423801"/>
    <lineage>
        <taxon>Bacteria</taxon>
        <taxon>Bacillati</taxon>
        <taxon>Bacillota</taxon>
        <taxon>Bacilli</taxon>
        <taxon>Lactobacillales</taxon>
        <taxon>Lactobacillaceae</taxon>
        <taxon>Liquorilactobacillus</taxon>
    </lineage>
</organism>
<protein>
    <submittedName>
        <fullName evidence="1">HAD superfamily hydrolase</fullName>
    </submittedName>
</protein>
<dbReference type="GO" id="GO:0016791">
    <property type="term" value="F:phosphatase activity"/>
    <property type="evidence" value="ECO:0007669"/>
    <property type="project" value="UniProtKB-ARBA"/>
</dbReference>
<evidence type="ECO:0000313" key="1">
    <source>
        <dbReference type="EMBL" id="KRL97759.1"/>
    </source>
</evidence>
<dbReference type="InterPro" id="IPR036412">
    <property type="entry name" value="HAD-like_sf"/>
</dbReference>
<dbReference type="EMBL" id="AZFQ01000049">
    <property type="protein sequence ID" value="KRL97759.1"/>
    <property type="molecule type" value="Genomic_DNA"/>
</dbReference>
<keyword evidence="1" id="KW-0378">Hydrolase</keyword>
<dbReference type="InterPro" id="IPR023214">
    <property type="entry name" value="HAD_sf"/>
</dbReference>
<gene>
    <name evidence="1" type="ORF">FD50_GL001127</name>
</gene>
<reference evidence="1 2" key="1">
    <citation type="journal article" date="2015" name="Genome Announc.">
        <title>Expanding the biotechnology potential of lactobacilli through comparative genomics of 213 strains and associated genera.</title>
        <authorList>
            <person name="Sun Z."/>
            <person name="Harris H.M."/>
            <person name="McCann A."/>
            <person name="Guo C."/>
            <person name="Argimon S."/>
            <person name="Zhang W."/>
            <person name="Yang X."/>
            <person name="Jeffery I.B."/>
            <person name="Cooney J.C."/>
            <person name="Kagawa T.F."/>
            <person name="Liu W."/>
            <person name="Song Y."/>
            <person name="Salvetti E."/>
            <person name="Wrobel A."/>
            <person name="Rasinkangas P."/>
            <person name="Parkhill J."/>
            <person name="Rea M.C."/>
            <person name="O'Sullivan O."/>
            <person name="Ritari J."/>
            <person name="Douillard F.P."/>
            <person name="Paul Ross R."/>
            <person name="Yang R."/>
            <person name="Briner A.E."/>
            <person name="Felis G.E."/>
            <person name="de Vos W.M."/>
            <person name="Barrangou R."/>
            <person name="Klaenhammer T.R."/>
            <person name="Caufield P.W."/>
            <person name="Cui Y."/>
            <person name="Zhang H."/>
            <person name="O'Toole P.W."/>
        </authorList>
    </citation>
    <scope>NUCLEOTIDE SEQUENCE [LARGE SCALE GENOMIC DNA]</scope>
    <source>
        <strain evidence="1 2">DSM 16230</strain>
    </source>
</reference>
<sequence>MDETLLTDSKQITAENTAAIKAAVEQGVYFVPNTGRNFLTVQDNLQQLGLYQKKDAYVISFNGGAVVENYQNRILLVNEMPFAQVEALFKLGVQAQYCVHVYTLDKLYIWNMQQDEIDYLAGRINGWIDLDKPDISQLRGQRLVKILFSVPTRAERKKVEQVVHEQFSFPLNVTFSSDRYIEFNPVTADKGKASLALGTRLGIKPAEIIAIGDNSNDLAMIQQAGLGVSVQNGRQFVKDVADYIAKRDNNHSAVAEVIEKFVLKHTS</sequence>
<dbReference type="GO" id="GO:0000287">
    <property type="term" value="F:magnesium ion binding"/>
    <property type="evidence" value="ECO:0007669"/>
    <property type="project" value="TreeGrafter"/>
</dbReference>
<dbReference type="Pfam" id="PF08282">
    <property type="entry name" value="Hydrolase_3"/>
    <property type="match status" value="1"/>
</dbReference>
<dbReference type="NCBIfam" id="TIGR01484">
    <property type="entry name" value="HAD-SF-IIB"/>
    <property type="match status" value="1"/>
</dbReference>
<dbReference type="PANTHER" id="PTHR10000">
    <property type="entry name" value="PHOSPHOSERINE PHOSPHATASE"/>
    <property type="match status" value="1"/>
</dbReference>
<dbReference type="GO" id="GO:0005829">
    <property type="term" value="C:cytosol"/>
    <property type="evidence" value="ECO:0007669"/>
    <property type="project" value="TreeGrafter"/>
</dbReference>
<keyword evidence="2" id="KW-1185">Reference proteome</keyword>
<name>A0A0R1UWX5_9LACO</name>
<proteinExistence type="predicted"/>
<dbReference type="NCBIfam" id="TIGR00099">
    <property type="entry name" value="Cof-subfamily"/>
    <property type="match status" value="1"/>
</dbReference>
<dbReference type="Proteomes" id="UP000051166">
    <property type="component" value="Unassembled WGS sequence"/>
</dbReference>
<accession>A0A0R1UWX5</accession>
<comment type="caution">
    <text evidence="1">The sequence shown here is derived from an EMBL/GenBank/DDBJ whole genome shotgun (WGS) entry which is preliminary data.</text>
</comment>
<dbReference type="PATRIC" id="fig|1423801.4.peg.1149"/>
<dbReference type="AlphaFoldDB" id="A0A0R1UWX5"/>
<dbReference type="CDD" id="cd07516">
    <property type="entry name" value="HAD_Pase"/>
    <property type="match status" value="1"/>
</dbReference>
<evidence type="ECO:0000313" key="2">
    <source>
        <dbReference type="Proteomes" id="UP000051166"/>
    </source>
</evidence>
<dbReference type="PANTHER" id="PTHR10000:SF8">
    <property type="entry name" value="HAD SUPERFAMILY HYDROLASE-LIKE, TYPE 3"/>
    <property type="match status" value="1"/>
</dbReference>
<dbReference type="Gene3D" id="3.40.50.1000">
    <property type="entry name" value="HAD superfamily/HAD-like"/>
    <property type="match status" value="1"/>
</dbReference>
<dbReference type="Gene3D" id="3.30.1240.10">
    <property type="match status" value="1"/>
</dbReference>
<dbReference type="InterPro" id="IPR000150">
    <property type="entry name" value="Cof"/>
</dbReference>